<evidence type="ECO:0000313" key="2">
    <source>
        <dbReference type="EMBL" id="KAF5580829.1"/>
    </source>
</evidence>
<comment type="caution">
    <text evidence="2">The sequence shown here is derived from an EMBL/GenBank/DDBJ whole genome shotgun (WGS) entry which is preliminary data.</text>
</comment>
<dbReference type="OrthoDB" id="5043453at2759"/>
<dbReference type="GeneID" id="59312888"/>
<accession>A0A8H5KUI7</accession>
<gene>
    <name evidence="2" type="ORF">FSUBG_13294</name>
</gene>
<reference evidence="2 3" key="1">
    <citation type="submission" date="2020-05" db="EMBL/GenBank/DDBJ databases">
        <title>Identification and distribution of gene clusters putatively required for synthesis of sphingolipid metabolism inhibitors in phylogenetically diverse species of the filamentous fungus Fusarium.</title>
        <authorList>
            <person name="Kim H.-S."/>
            <person name="Busman M."/>
            <person name="Brown D.W."/>
            <person name="Divon H."/>
            <person name="Uhlig S."/>
            <person name="Proctor R.H."/>
        </authorList>
    </citation>
    <scope>NUCLEOTIDE SEQUENCE [LARGE SCALE GENOMIC DNA]</scope>
    <source>
        <strain evidence="2 3">NRRL 66333</strain>
    </source>
</reference>
<feature type="domain" description="2EXR" evidence="1">
    <location>
        <begin position="35"/>
        <end position="126"/>
    </location>
</feature>
<organism evidence="2 3">
    <name type="scientific">Gibberella subglutinans</name>
    <name type="common">Fusarium subglutinans</name>
    <dbReference type="NCBI Taxonomy" id="42677"/>
    <lineage>
        <taxon>Eukaryota</taxon>
        <taxon>Fungi</taxon>
        <taxon>Dikarya</taxon>
        <taxon>Ascomycota</taxon>
        <taxon>Pezizomycotina</taxon>
        <taxon>Sordariomycetes</taxon>
        <taxon>Hypocreomycetidae</taxon>
        <taxon>Hypocreales</taxon>
        <taxon>Nectriaceae</taxon>
        <taxon>Fusarium</taxon>
        <taxon>Fusarium fujikuroi species complex</taxon>
    </lineage>
</organism>
<dbReference type="Proteomes" id="UP000547976">
    <property type="component" value="Unassembled WGS sequence"/>
</dbReference>
<proteinExistence type="predicted"/>
<dbReference type="RefSeq" id="XP_036531232.1">
    <property type="nucleotide sequence ID" value="XM_036678170.1"/>
</dbReference>
<dbReference type="InterPro" id="IPR045518">
    <property type="entry name" value="2EXR"/>
</dbReference>
<evidence type="ECO:0000259" key="1">
    <source>
        <dbReference type="Pfam" id="PF20150"/>
    </source>
</evidence>
<dbReference type="Pfam" id="PF20150">
    <property type="entry name" value="2EXR"/>
    <property type="match status" value="1"/>
</dbReference>
<dbReference type="EMBL" id="JAAOAV010000325">
    <property type="protein sequence ID" value="KAF5580829.1"/>
    <property type="molecule type" value="Genomic_DNA"/>
</dbReference>
<protein>
    <recommendedName>
        <fullName evidence="1">2EXR domain-containing protein</fullName>
    </recommendedName>
</protein>
<name>A0A8H5KUI7_GIBSU</name>
<keyword evidence="3" id="KW-1185">Reference proteome</keyword>
<dbReference type="AlphaFoldDB" id="A0A8H5KUI7"/>
<evidence type="ECO:0000313" key="3">
    <source>
        <dbReference type="Proteomes" id="UP000547976"/>
    </source>
</evidence>
<sequence length="301" mass="34757">MLCKRHVFLDLANLLPPPSPPQTPPAVSPPRHLLRLPEELQEKIWRLTLPDFRVHRVIIKIQSSYDEWCEPEPEDWPGLEGLETLYLERPIYRWRQIIESPRRPAGLGVCRDIRRIILSFFREFPRRRIRHLVQNDEGQNRFLDIDALEGDLNVGLCNPETDMLFIDGSSAMFPLNLRNIPVMGVSVQVEKVGGVGPSLACDHLARIVAPHYTPRLLHITAVYAWRMNPHARHVYCDVMQFPHYGRDDGRITIGEHFEDKEVTRLDENDMSSHTTLVLSTMPMEPKGYRSHDKMSSDSYGG</sequence>